<evidence type="ECO:0000256" key="4">
    <source>
        <dbReference type="ARBA" id="ARBA00012832"/>
    </source>
</evidence>
<feature type="region of interest" description="Disordered" evidence="15">
    <location>
        <begin position="267"/>
        <end position="289"/>
    </location>
</feature>
<evidence type="ECO:0000259" key="17">
    <source>
        <dbReference type="Pfam" id="PF01406"/>
    </source>
</evidence>
<organism evidence="18">
    <name type="scientific">Eucampia antarctica</name>
    <dbReference type="NCBI Taxonomy" id="49252"/>
    <lineage>
        <taxon>Eukaryota</taxon>
        <taxon>Sar</taxon>
        <taxon>Stramenopiles</taxon>
        <taxon>Ochrophyta</taxon>
        <taxon>Bacillariophyta</taxon>
        <taxon>Mediophyceae</taxon>
        <taxon>Biddulphiophycidae</taxon>
        <taxon>Hemiaulales</taxon>
        <taxon>Hemiaulaceae</taxon>
        <taxon>Eucampia</taxon>
    </lineage>
</organism>
<protein>
    <recommendedName>
        <fullName evidence="5">Cysteine--tRNA ligase</fullName>
        <ecNumber evidence="4">6.1.1.16</ecNumber>
    </recommendedName>
    <alternativeName>
        <fullName evidence="14">Cysteinyl-tRNA synthetase</fullName>
    </alternativeName>
</protein>
<dbReference type="Pfam" id="PF01406">
    <property type="entry name" value="tRNA-synt_1e"/>
    <property type="match status" value="1"/>
</dbReference>
<keyword evidence="7" id="KW-0436">Ligase</keyword>
<evidence type="ECO:0000256" key="2">
    <source>
        <dbReference type="ARBA" id="ARBA00004496"/>
    </source>
</evidence>
<comment type="cofactor">
    <cofactor evidence="1">
        <name>Zn(2+)</name>
        <dbReference type="ChEBI" id="CHEBI:29105"/>
    </cofactor>
</comment>
<dbReference type="InterPro" id="IPR009080">
    <property type="entry name" value="tRNAsynth_Ia_anticodon-bd"/>
</dbReference>
<dbReference type="SUPFAM" id="SSF47323">
    <property type="entry name" value="Anticodon-binding domain of a subclass of class I aminoacyl-tRNA synthetases"/>
    <property type="match status" value="1"/>
</dbReference>
<comment type="similarity">
    <text evidence="3">Belongs to the class-I aminoacyl-tRNA synthetase family.</text>
</comment>
<sequence length="621" mass="69554">MKFYNLAIFVLLGCAASSFTHAFVISPAKSLSDSSLRNYASFSSSHTSWKPHSSRQQKNQGSLSIDKKVVELPLLSLLASSKNSENDDEQQQQQLRIYNSLTRTKELFAPLCDNNDNDDKKVVTMYTCGPTVYDYAHVGNFRAFLTYDILKRVLKYFDYEVMHICNLTDVDDKIIARCDREGVSLVELTRKFEGLFMDDLEALNIQKAQGYPRATEHISEMVQMIQDLESRGLAYQSKEGSWYFAVNKKEGYGQQLINLDLDNMKPNASGMAGKQRNQSQSAQDADEYDADKEGARDFALWKAYKPEFDRDDATWDTDIGKGRPGWHLECSAMAKKYLGETIDIHCGGIDLKFPHHENEIAQSEGANDGKTFCNCWLHNGFVNIGDEKMSKSKGNFLTLRNACPKKDDVRAYRYLVVSSQYRNPLSFTTAAMGAAKGALKRIDSVLKNIDSALDGNATIEPNDKSNIVTTVLVQLTNFEVALRDDLAMPRASASLFAIIKAAESEFKRIKKAEKDEDESIIPLDLAGLKAVKDAMLKMDLVFGIFYDVPNPKEFDTNSADGECDEENLTIPDDILELVKSRTAAKDANDWTLADELRNRITELGFSIKDVKGGDPIISPVN</sequence>
<gene>
    <name evidence="18" type="ORF">EANT1437_LOCUS15185</name>
</gene>
<dbReference type="SUPFAM" id="SSF52374">
    <property type="entry name" value="Nucleotidylyl transferase"/>
    <property type="match status" value="1"/>
</dbReference>
<dbReference type="GO" id="GO:0005737">
    <property type="term" value="C:cytoplasm"/>
    <property type="evidence" value="ECO:0007669"/>
    <property type="project" value="UniProtKB-SubCell"/>
</dbReference>
<dbReference type="InterPro" id="IPR032678">
    <property type="entry name" value="tRNA-synt_1_cat_dom"/>
</dbReference>
<evidence type="ECO:0000256" key="3">
    <source>
        <dbReference type="ARBA" id="ARBA00005594"/>
    </source>
</evidence>
<comment type="subcellular location">
    <subcellularLocation>
        <location evidence="2">Cytoplasm</location>
    </subcellularLocation>
</comment>
<dbReference type="NCBIfam" id="TIGR00435">
    <property type="entry name" value="cysS"/>
    <property type="match status" value="1"/>
</dbReference>
<dbReference type="GO" id="GO:0004817">
    <property type="term" value="F:cysteine-tRNA ligase activity"/>
    <property type="evidence" value="ECO:0007669"/>
    <property type="project" value="UniProtKB-EC"/>
</dbReference>
<dbReference type="CDD" id="cd00672">
    <property type="entry name" value="CysRS_core"/>
    <property type="match status" value="1"/>
</dbReference>
<evidence type="ECO:0000256" key="13">
    <source>
        <dbReference type="ARBA" id="ARBA00023146"/>
    </source>
</evidence>
<dbReference type="EC" id="6.1.1.16" evidence="4"/>
<dbReference type="GO" id="GO:0046872">
    <property type="term" value="F:metal ion binding"/>
    <property type="evidence" value="ECO:0007669"/>
    <property type="project" value="UniProtKB-KW"/>
</dbReference>
<dbReference type="GO" id="GO:0006423">
    <property type="term" value="P:cysteinyl-tRNA aminoacylation"/>
    <property type="evidence" value="ECO:0007669"/>
    <property type="project" value="InterPro"/>
</dbReference>
<accession>A0A7S2SHP3</accession>
<evidence type="ECO:0000256" key="12">
    <source>
        <dbReference type="ARBA" id="ARBA00022917"/>
    </source>
</evidence>
<dbReference type="Gene3D" id="3.40.50.620">
    <property type="entry name" value="HUPs"/>
    <property type="match status" value="1"/>
</dbReference>
<evidence type="ECO:0000256" key="10">
    <source>
        <dbReference type="ARBA" id="ARBA00022833"/>
    </source>
</evidence>
<dbReference type="PANTHER" id="PTHR10890">
    <property type="entry name" value="CYSTEINYL-TRNA SYNTHETASE"/>
    <property type="match status" value="1"/>
</dbReference>
<evidence type="ECO:0000256" key="11">
    <source>
        <dbReference type="ARBA" id="ARBA00022840"/>
    </source>
</evidence>
<keyword evidence="10" id="KW-0862">Zinc</keyword>
<dbReference type="PRINTS" id="PR00983">
    <property type="entry name" value="TRNASYNTHCYS"/>
</dbReference>
<evidence type="ECO:0000256" key="9">
    <source>
        <dbReference type="ARBA" id="ARBA00022741"/>
    </source>
</evidence>
<feature type="signal peptide" evidence="16">
    <location>
        <begin position="1"/>
        <end position="22"/>
    </location>
</feature>
<dbReference type="HAMAP" id="MF_00041">
    <property type="entry name" value="Cys_tRNA_synth"/>
    <property type="match status" value="1"/>
</dbReference>
<dbReference type="GO" id="GO:0005524">
    <property type="term" value="F:ATP binding"/>
    <property type="evidence" value="ECO:0007669"/>
    <property type="project" value="UniProtKB-KW"/>
</dbReference>
<dbReference type="PANTHER" id="PTHR10890:SF25">
    <property type="entry name" value="CYSTEINE--TRNA LIGASE, CHLOROPLASTIC_MITOCHONDRIAL"/>
    <property type="match status" value="1"/>
</dbReference>
<evidence type="ECO:0000256" key="1">
    <source>
        <dbReference type="ARBA" id="ARBA00001947"/>
    </source>
</evidence>
<dbReference type="InterPro" id="IPR014729">
    <property type="entry name" value="Rossmann-like_a/b/a_fold"/>
</dbReference>
<keyword evidence="16" id="KW-0732">Signal</keyword>
<dbReference type="Gene3D" id="1.20.120.1910">
    <property type="entry name" value="Cysteine-tRNA ligase, C-terminal anti-codon recognition domain"/>
    <property type="match status" value="1"/>
</dbReference>
<evidence type="ECO:0000256" key="5">
    <source>
        <dbReference type="ARBA" id="ARBA00014738"/>
    </source>
</evidence>
<name>A0A7S2SHP3_9STRA</name>
<evidence type="ECO:0000256" key="14">
    <source>
        <dbReference type="ARBA" id="ARBA00031499"/>
    </source>
</evidence>
<feature type="chain" id="PRO_5031144098" description="Cysteine--tRNA ligase" evidence="16">
    <location>
        <begin position="23"/>
        <end position="621"/>
    </location>
</feature>
<dbReference type="FunFam" id="3.40.50.620:FF:000130">
    <property type="entry name" value="Cysteine--tRNA ligase"/>
    <property type="match status" value="1"/>
</dbReference>
<proteinExistence type="inferred from homology"/>
<keyword evidence="11" id="KW-0067">ATP-binding</keyword>
<keyword evidence="8" id="KW-0479">Metal-binding</keyword>
<reference evidence="18" key="1">
    <citation type="submission" date="2021-01" db="EMBL/GenBank/DDBJ databases">
        <authorList>
            <person name="Corre E."/>
            <person name="Pelletier E."/>
            <person name="Niang G."/>
            <person name="Scheremetjew M."/>
            <person name="Finn R."/>
            <person name="Kale V."/>
            <person name="Holt S."/>
            <person name="Cochrane G."/>
            <person name="Meng A."/>
            <person name="Brown T."/>
            <person name="Cohen L."/>
        </authorList>
    </citation>
    <scope>NUCLEOTIDE SEQUENCE</scope>
    <source>
        <strain evidence="18">CCMP1452</strain>
    </source>
</reference>
<evidence type="ECO:0000256" key="16">
    <source>
        <dbReference type="SAM" id="SignalP"/>
    </source>
</evidence>
<evidence type="ECO:0000313" key="18">
    <source>
        <dbReference type="EMBL" id="CAD9700418.1"/>
    </source>
</evidence>
<evidence type="ECO:0000256" key="7">
    <source>
        <dbReference type="ARBA" id="ARBA00022598"/>
    </source>
</evidence>
<evidence type="ECO:0000256" key="15">
    <source>
        <dbReference type="SAM" id="MobiDB-lite"/>
    </source>
</evidence>
<evidence type="ECO:0000256" key="6">
    <source>
        <dbReference type="ARBA" id="ARBA00022490"/>
    </source>
</evidence>
<keyword evidence="12" id="KW-0648">Protein biosynthesis</keyword>
<keyword evidence="6" id="KW-0963">Cytoplasm</keyword>
<keyword evidence="9" id="KW-0547">Nucleotide-binding</keyword>
<dbReference type="EMBL" id="HBHI01029610">
    <property type="protein sequence ID" value="CAD9700418.1"/>
    <property type="molecule type" value="Transcribed_RNA"/>
</dbReference>
<feature type="domain" description="tRNA synthetases class I catalytic" evidence="17">
    <location>
        <begin position="119"/>
        <end position="436"/>
    </location>
</feature>
<dbReference type="AlphaFoldDB" id="A0A7S2SHP3"/>
<dbReference type="InterPro" id="IPR015803">
    <property type="entry name" value="Cys-tRNA-ligase"/>
</dbReference>
<evidence type="ECO:0000256" key="8">
    <source>
        <dbReference type="ARBA" id="ARBA00022723"/>
    </source>
</evidence>
<dbReference type="InterPro" id="IPR024909">
    <property type="entry name" value="Cys-tRNA/MSH_ligase"/>
</dbReference>
<keyword evidence="13" id="KW-0030">Aminoacyl-tRNA synthetase</keyword>